<dbReference type="AlphaFoldDB" id="A0A1W6N556"/>
<dbReference type="RefSeq" id="WP_085784497.1">
    <property type="nucleotide sequence ID" value="NZ_CP008743.1"/>
</dbReference>
<protein>
    <submittedName>
        <fullName evidence="1">Uncharacterized protein</fullName>
    </submittedName>
</protein>
<gene>
    <name evidence="1" type="ORF">GQ61_06435</name>
</gene>
<sequence>MLTRLLLVIGGILFINTTVYGSTVVQDDLFSAAKKIFAHYDFKEKKVSSAETIKREEEDLAKLGEAYAQAKTEFASYYEPYLEDGTPSLDKGKSIEEYAEDTEQLERLRKKHVVMRSLIKLNQQSAQKAFWYARLFSTLEETYERLFQLSEIKVSASLNYNFHQQLFGDEAPAEGYTLFGLLIQRYNNQYTVLLDYEALMETQGYQIAQVGEPGHKANLTSVDPTSLEPLRALQGKIKSIFGEDLGQAAKALEKDLNDYAYAASVKESKIRSLQRKEKKLLKKYRTEKSESLEDRIDDIQDKIYKRTYEKDVLMTFINYVNAWLSKL</sequence>
<evidence type="ECO:0000313" key="1">
    <source>
        <dbReference type="EMBL" id="ARN84983.1"/>
    </source>
</evidence>
<name>A0A1W6N556_9PROT</name>
<organism evidence="1 2">
    <name type="scientific">Candidatus Nucleicultrix amoebiphila FS5</name>
    <dbReference type="NCBI Taxonomy" id="1414854"/>
    <lineage>
        <taxon>Bacteria</taxon>
        <taxon>Pseudomonadati</taxon>
        <taxon>Pseudomonadota</taxon>
        <taxon>Alphaproteobacteria</taxon>
        <taxon>Holosporales</taxon>
        <taxon>Candidatus Nucleicultricaceae</taxon>
        <taxon>Candidatus Nucleicultrix</taxon>
    </lineage>
</organism>
<keyword evidence="2" id="KW-1185">Reference proteome</keyword>
<dbReference type="Proteomes" id="UP000237351">
    <property type="component" value="Chromosome"/>
</dbReference>
<dbReference type="EMBL" id="CP008743">
    <property type="protein sequence ID" value="ARN84983.1"/>
    <property type="molecule type" value="Genomic_DNA"/>
</dbReference>
<evidence type="ECO:0000313" key="2">
    <source>
        <dbReference type="Proteomes" id="UP000237351"/>
    </source>
</evidence>
<proteinExistence type="predicted"/>
<accession>A0A1W6N556</accession>
<reference evidence="1 2" key="1">
    <citation type="submission" date="2014-06" db="EMBL/GenBank/DDBJ databases">
        <title>The genome of the endonuclear symbiont Nucleicultrix amoebiphila.</title>
        <authorList>
            <person name="Schulz F."/>
            <person name="Horn M."/>
        </authorList>
    </citation>
    <scope>NUCLEOTIDE SEQUENCE [LARGE SCALE GENOMIC DNA]</scope>
    <source>
        <strain evidence="1 2">FS5</strain>
    </source>
</reference>
<dbReference type="KEGG" id="naf:GQ61_06435"/>